<comment type="catalytic activity">
    <reaction evidence="12">
        <text>Mg-protoporphyrin IX 13-monomethyl ester + 3 NADPH + 3 O2 + 2 H(+) = 3,8-divinyl protochlorophyllide a + 3 NADP(+) + 5 H2O</text>
        <dbReference type="Rhea" id="RHEA:33235"/>
        <dbReference type="ChEBI" id="CHEBI:15377"/>
        <dbReference type="ChEBI" id="CHEBI:15378"/>
        <dbReference type="ChEBI" id="CHEBI:15379"/>
        <dbReference type="ChEBI" id="CHEBI:57783"/>
        <dbReference type="ChEBI" id="CHEBI:58349"/>
        <dbReference type="ChEBI" id="CHEBI:58632"/>
        <dbReference type="ChEBI" id="CHEBI:60491"/>
        <dbReference type="EC" id="1.14.13.81"/>
    </reaction>
</comment>
<evidence type="ECO:0000256" key="1">
    <source>
        <dbReference type="ARBA" id="ARBA00004127"/>
    </source>
</evidence>
<keyword evidence="11" id="KW-0149">Chlorophyll biosynthesis</keyword>
<feature type="transmembrane region" description="Helical" evidence="14">
    <location>
        <begin position="68"/>
        <end position="86"/>
    </location>
</feature>
<feature type="transmembrane region" description="Helical" evidence="14">
    <location>
        <begin position="375"/>
        <end position="396"/>
    </location>
</feature>
<name>A0ABQ7LI78_BRACM</name>
<feature type="transmembrane region" description="Helical" evidence="14">
    <location>
        <begin position="209"/>
        <end position="233"/>
    </location>
</feature>
<dbReference type="Proteomes" id="UP000823674">
    <property type="component" value="Chromosome A09"/>
</dbReference>
<feature type="compositionally biased region" description="Low complexity" evidence="13">
    <location>
        <begin position="752"/>
        <end position="770"/>
    </location>
</feature>
<keyword evidence="10 14" id="KW-0472">Membrane</keyword>
<keyword evidence="18" id="KW-1185">Reference proteome</keyword>
<feature type="region of interest" description="Disordered" evidence="13">
    <location>
        <begin position="660"/>
        <end position="770"/>
    </location>
</feature>
<evidence type="ECO:0000256" key="12">
    <source>
        <dbReference type="ARBA" id="ARBA00049231"/>
    </source>
</evidence>
<dbReference type="NCBIfam" id="NF010172">
    <property type="entry name" value="PRK13654.1"/>
    <property type="match status" value="1"/>
</dbReference>
<feature type="region of interest" description="Disordered" evidence="13">
    <location>
        <begin position="406"/>
        <end position="427"/>
    </location>
</feature>
<evidence type="ECO:0000256" key="11">
    <source>
        <dbReference type="ARBA" id="ARBA00023171"/>
    </source>
</evidence>
<evidence type="ECO:0000259" key="16">
    <source>
        <dbReference type="Pfam" id="PF02915"/>
    </source>
</evidence>
<dbReference type="EMBL" id="JADBGQ010000008">
    <property type="protein sequence ID" value="KAG5386265.1"/>
    <property type="molecule type" value="Genomic_DNA"/>
</dbReference>
<dbReference type="PANTHER" id="PTHR31053:SF4">
    <property type="entry name" value="S-ACYLTRANSFERASE"/>
    <property type="match status" value="1"/>
</dbReference>
<feature type="domain" description="Palmitoyltransferase DHHC" evidence="15">
    <location>
        <begin position="476"/>
        <end position="560"/>
    </location>
</feature>
<dbReference type="InterPro" id="IPR001594">
    <property type="entry name" value="Palmitoyltrfase_DHHC"/>
</dbReference>
<keyword evidence="7 14" id="KW-0812">Transmembrane</keyword>
<dbReference type="PROSITE" id="PS50216">
    <property type="entry name" value="DHHC"/>
    <property type="match status" value="2"/>
</dbReference>
<evidence type="ECO:0000256" key="6">
    <source>
        <dbReference type="ARBA" id="ARBA00022531"/>
    </source>
</evidence>
<accession>A0ABQ7LI78</accession>
<dbReference type="HAMAP" id="MF_01840">
    <property type="entry name" value="AcsF"/>
    <property type="match status" value="1"/>
</dbReference>
<gene>
    <name evidence="17" type="primary">A09p062790.1_BraROA</name>
    <name evidence="17" type="ORF">IGI04_037735</name>
</gene>
<dbReference type="Pfam" id="PF01529">
    <property type="entry name" value="DHHC"/>
    <property type="match status" value="2"/>
</dbReference>
<dbReference type="EC" id="1.14.13.81" evidence="5"/>
<reference evidence="17 18" key="1">
    <citation type="submission" date="2021-03" db="EMBL/GenBank/DDBJ databases">
        <authorList>
            <person name="King G.J."/>
            <person name="Bancroft I."/>
            <person name="Baten A."/>
            <person name="Bloomfield J."/>
            <person name="Borpatragohain P."/>
            <person name="He Z."/>
            <person name="Irish N."/>
            <person name="Irwin J."/>
            <person name="Liu K."/>
            <person name="Mauleon R.P."/>
            <person name="Moore J."/>
            <person name="Morris R."/>
            <person name="Ostergaard L."/>
            <person name="Wang B."/>
            <person name="Wells R."/>
        </authorList>
    </citation>
    <scope>NUCLEOTIDE SEQUENCE [LARGE SCALE GENOMIC DNA]</scope>
    <source>
        <strain evidence="17">R-o-18</strain>
        <tissue evidence="17">Leaf</tissue>
    </source>
</reference>
<evidence type="ECO:0000256" key="5">
    <source>
        <dbReference type="ARBA" id="ARBA00012092"/>
    </source>
</evidence>
<dbReference type="InterPro" id="IPR003251">
    <property type="entry name" value="Rr_diiron-bd_dom"/>
</dbReference>
<evidence type="ECO:0000256" key="7">
    <source>
        <dbReference type="ARBA" id="ARBA00022692"/>
    </source>
</evidence>
<comment type="similarity">
    <text evidence="4">Belongs to the DHHC palmitoyltransferase family.</text>
</comment>
<keyword evidence="8" id="KW-0521">NADP</keyword>
<dbReference type="SUPFAM" id="SSF47240">
    <property type="entry name" value="Ferritin-like"/>
    <property type="match status" value="1"/>
</dbReference>
<evidence type="ECO:0000256" key="3">
    <source>
        <dbReference type="ARBA" id="ARBA00006550"/>
    </source>
</evidence>
<evidence type="ECO:0000313" key="17">
    <source>
        <dbReference type="EMBL" id="KAG5386265.1"/>
    </source>
</evidence>
<feature type="region of interest" description="Disordered" evidence="13">
    <location>
        <begin position="819"/>
        <end position="840"/>
    </location>
</feature>
<feature type="transmembrane region" description="Helical" evidence="14">
    <location>
        <begin position="177"/>
        <end position="197"/>
    </location>
</feature>
<evidence type="ECO:0000256" key="2">
    <source>
        <dbReference type="ARBA" id="ARBA00005173"/>
    </source>
</evidence>
<sequence>MSCQNHERKRIYQVWPGKNKFLCGGRLVFGPDASSLLLTTCMIGGPSITFCIRIAFLIGDRRPLFHSLIMIGAALLTIMDFTFFFLTSSRDPGIIPRNKEETSAVITQSLEWVSNKVKPPRTKDVMVNGFTVKVKFCDTCKLYRPPRASHCSTCNNCVQRFDHHCPWVGQCIALRNYPFFVCFISCSTLLCIYVFAFSLVSMLEVHGQFYVLIADDLILGVLALYCFVSVWFVGGLTTTSESFRYHYDKKENPYRKGVLKNFKELLLEIGCKKKMWRWVLLPQRWSEPLGLRDMKMSSSKPGHGSCNYAPSEAGGPGNLRRNSSVDKFLCGGRLIFGPDASSLYLTTILILAPSVTFLVKMYLKMEDPRTKHPKLSIPILAVSWILTLLDIFFLFMTSGRDPGIVPRSLKPPESDDAPDSTTPSMEWVSGRTPNIRLPRVKDVKVNGHTVKVKFCDTCLLYRPPRASHCSICNNCRNYRFFFMFISTSTTLCIYVFAFSWLNIFQRHMDERISIWKAISEDVLSDILIVYCFITVWFVGGLTIFHSYLICTNQTTYENFRYRYDKKENPYNKGVLGNIWEIFLSKIPPSMNKFRSFVKEEDYMMVETPTSNPGQSLVNSKEKIDIEMGGGRVVDEGRKSYSLPELLRNLNYEDLEDDCEEDDLKSKDHHHHHHHDQNEAIIPPFDPFFTSESGVNKDEREGQESRRSSSDDDGVEGKRVGVSSDDEEKNEGYEQKWSAGSVNTNARSEDGASSPQSTSPMLPSPSSSSTLLSLSTASETLTMAAEMMLVKPISKFASPKLSNSRTCLTNRRFSTVIRMSATSTPPPPATATSKSKKGTKKEIQESLLTPRFYTTDFEEMEQLFNTEINKNLNEEEFIALLQEFKTDYNQTHFVRNKEFKEAADKLQGPLRQIFVEFLERSCTAEFSGFLLYKELGRRLKKTNPVVAEIFSLMSRDEARHAGFLNKGLSDFNLALDLGFLTKARKYTFFKPKFIFYATYLSEKIGYWRYITIYRHLKQNPEFQCYPIFKYFENWCQDENRHGDFFSALMKAQPQFLNDWQAKLWSRFFCLSVYVTMYLNDCQRTDFYEGIGLNTKEFDMHVIIETNRTTARIFPAVLDVENPEFKRKLDRMVVINEKLMAVGQTDDPSFVKNLKRIPLIAGLVSEILAAYLMPPVESGSVDFAEFEPNLVY</sequence>
<feature type="transmembrane region" description="Helical" evidence="14">
    <location>
        <begin position="36"/>
        <end position="56"/>
    </location>
</feature>
<organism evidence="17 18">
    <name type="scientific">Brassica rapa subsp. trilocularis</name>
    <dbReference type="NCBI Taxonomy" id="1813537"/>
    <lineage>
        <taxon>Eukaryota</taxon>
        <taxon>Viridiplantae</taxon>
        <taxon>Streptophyta</taxon>
        <taxon>Embryophyta</taxon>
        <taxon>Tracheophyta</taxon>
        <taxon>Spermatophyta</taxon>
        <taxon>Magnoliopsida</taxon>
        <taxon>eudicotyledons</taxon>
        <taxon>Gunneridae</taxon>
        <taxon>Pentapetalae</taxon>
        <taxon>rosids</taxon>
        <taxon>malvids</taxon>
        <taxon>Brassicales</taxon>
        <taxon>Brassicaceae</taxon>
        <taxon>Brassiceae</taxon>
        <taxon>Brassica</taxon>
    </lineage>
</organism>
<proteinExistence type="inferred from homology"/>
<evidence type="ECO:0000313" key="18">
    <source>
        <dbReference type="Proteomes" id="UP000823674"/>
    </source>
</evidence>
<dbReference type="InterPro" id="IPR009078">
    <property type="entry name" value="Ferritin-like_SF"/>
</dbReference>
<dbReference type="PANTHER" id="PTHR31053">
    <property type="entry name" value="MAGNESIUM-PROTOPORPHYRIN IX MONOMETHYL ESTER [OXIDATIVE] CYCLASE, CHLOROPLASTIC"/>
    <property type="match status" value="1"/>
</dbReference>
<evidence type="ECO:0000256" key="8">
    <source>
        <dbReference type="ARBA" id="ARBA00022857"/>
    </source>
</evidence>
<evidence type="ECO:0000256" key="4">
    <source>
        <dbReference type="ARBA" id="ARBA00008574"/>
    </source>
</evidence>
<comment type="caution">
    <text evidence="17">The sequence shown here is derived from an EMBL/GenBank/DDBJ whole genome shotgun (WGS) entry which is preliminary data.</text>
</comment>
<comment type="pathway">
    <text evidence="2">Porphyrin-containing compound metabolism; chlorophyll biosynthesis.</text>
</comment>
<comment type="similarity">
    <text evidence="3">Belongs to the AcsF family.</text>
</comment>
<evidence type="ECO:0000256" key="13">
    <source>
        <dbReference type="SAM" id="MobiDB-lite"/>
    </source>
</evidence>
<feature type="transmembrane region" description="Helical" evidence="14">
    <location>
        <begin position="522"/>
        <end position="548"/>
    </location>
</feature>
<keyword evidence="6" id="KW-0602">Photosynthesis</keyword>
<protein>
    <recommendedName>
        <fullName evidence="5">magnesium-protoporphyrin IX monomethyl ester (oxidative) cyclase</fullName>
        <ecNumber evidence="5">1.14.13.81</ecNumber>
    </recommendedName>
</protein>
<feature type="transmembrane region" description="Helical" evidence="14">
    <location>
        <begin position="480"/>
        <end position="501"/>
    </location>
</feature>
<feature type="transmembrane region" description="Helical" evidence="14">
    <location>
        <begin position="343"/>
        <end position="363"/>
    </location>
</feature>
<feature type="compositionally biased region" description="Basic and acidic residues" evidence="13">
    <location>
        <begin position="694"/>
        <end position="718"/>
    </location>
</feature>
<comment type="subcellular location">
    <subcellularLocation>
        <location evidence="1">Endomembrane system</location>
        <topology evidence="1">Multi-pass membrane protein</topology>
    </subcellularLocation>
</comment>
<dbReference type="NCBIfam" id="TIGR02029">
    <property type="entry name" value="AcsF"/>
    <property type="match status" value="1"/>
</dbReference>
<feature type="domain" description="Palmitoyltransferase DHHC" evidence="15">
    <location>
        <begin position="135"/>
        <end position="235"/>
    </location>
</feature>
<keyword evidence="9 14" id="KW-1133">Transmembrane helix</keyword>
<dbReference type="CDD" id="cd01047">
    <property type="entry name" value="ACSF"/>
    <property type="match status" value="1"/>
</dbReference>
<evidence type="ECO:0000256" key="9">
    <source>
        <dbReference type="ARBA" id="ARBA00022989"/>
    </source>
</evidence>
<evidence type="ECO:0000256" key="14">
    <source>
        <dbReference type="SAM" id="Phobius"/>
    </source>
</evidence>
<evidence type="ECO:0000256" key="10">
    <source>
        <dbReference type="ARBA" id="ARBA00023136"/>
    </source>
</evidence>
<dbReference type="InterPro" id="IPR008434">
    <property type="entry name" value="AcsF"/>
</dbReference>
<feature type="domain" description="Rubrerythrin diiron-binding" evidence="16">
    <location>
        <begin position="915"/>
        <end position="1048"/>
    </location>
</feature>
<evidence type="ECO:0000259" key="15">
    <source>
        <dbReference type="Pfam" id="PF01529"/>
    </source>
</evidence>
<dbReference type="Pfam" id="PF02915">
    <property type="entry name" value="Rubrerythrin"/>
    <property type="match status" value="1"/>
</dbReference>